<dbReference type="Proteomes" id="UP000185192">
    <property type="component" value="Unassembled WGS sequence"/>
</dbReference>
<evidence type="ECO:0000313" key="2">
    <source>
        <dbReference type="Proteomes" id="UP000185192"/>
    </source>
</evidence>
<dbReference type="RefSeq" id="WP_074205415.1">
    <property type="nucleotide sequence ID" value="NZ_FSQW01000002.1"/>
</dbReference>
<proteinExistence type="predicted"/>
<dbReference type="AlphaFoldDB" id="A0A1N6FG92"/>
<evidence type="ECO:0000313" key="1">
    <source>
        <dbReference type="EMBL" id="SIN94265.1"/>
    </source>
</evidence>
<keyword evidence="2" id="KW-1185">Reference proteome</keyword>
<protein>
    <submittedName>
        <fullName evidence="1">Uncharacterized protein</fullName>
    </submittedName>
</protein>
<gene>
    <name evidence="1" type="ORF">SAMN02745824_2380</name>
</gene>
<sequence>MNRFFGAVVAATIALSLPVPVEAGWKLIAANQEVKLKKSGMLVTPKQEWNRWTRRPGKKAEAWTLDGLSLNEITFYGGLQTGDTLLKDRKKKTKPLPKFDSTMLVPDVVQWFEATNRIVLDTALFEIDAIEPAQFADQPGFRFTYHYVATGNELVRKGEAMGAIVDGELYLINYTAPEIHFFEHNRDDFLNLVNSVRLTGK</sequence>
<dbReference type="EMBL" id="FSQW01000002">
    <property type="protein sequence ID" value="SIN94265.1"/>
    <property type="molecule type" value="Genomic_DNA"/>
</dbReference>
<name>A0A1N6FG92_9SPHN</name>
<dbReference type="STRING" id="1123272.SAMN02745824_2380"/>
<accession>A0A1N6FG92</accession>
<reference evidence="2" key="1">
    <citation type="submission" date="2016-11" db="EMBL/GenBank/DDBJ databases">
        <authorList>
            <person name="Varghese N."/>
            <person name="Submissions S."/>
        </authorList>
    </citation>
    <scope>NUCLEOTIDE SEQUENCE [LARGE SCALE GENOMIC DNA]</scope>
    <source>
        <strain evidence="2">DSM 22363</strain>
    </source>
</reference>
<organism evidence="1 2">
    <name type="scientific">Parasphingorhabdus marina DSM 22363</name>
    <dbReference type="NCBI Taxonomy" id="1123272"/>
    <lineage>
        <taxon>Bacteria</taxon>
        <taxon>Pseudomonadati</taxon>
        <taxon>Pseudomonadota</taxon>
        <taxon>Alphaproteobacteria</taxon>
        <taxon>Sphingomonadales</taxon>
        <taxon>Sphingomonadaceae</taxon>
        <taxon>Parasphingorhabdus</taxon>
    </lineage>
</organism>
<dbReference type="OrthoDB" id="6306524at2"/>